<protein>
    <submittedName>
        <fullName evidence="1">Uncharacterized protein</fullName>
    </submittedName>
</protein>
<evidence type="ECO:0000313" key="2">
    <source>
        <dbReference type="Proteomes" id="UP001150603"/>
    </source>
</evidence>
<dbReference type="EMBL" id="JANBPW010002375">
    <property type="protein sequence ID" value="KAJ1941025.1"/>
    <property type="molecule type" value="Genomic_DNA"/>
</dbReference>
<sequence length="64" mass="7187">MRPSSFKQSHIGKDGNEKVKGIVSRFNQQRMAWGKLSDQDEAAARNIAMLGAFEETGYKRPAVF</sequence>
<proteinExistence type="predicted"/>
<gene>
    <name evidence="1" type="ORF">FBU59_003626</name>
</gene>
<organism evidence="1 2">
    <name type="scientific">Linderina macrospora</name>
    <dbReference type="NCBI Taxonomy" id="4868"/>
    <lineage>
        <taxon>Eukaryota</taxon>
        <taxon>Fungi</taxon>
        <taxon>Fungi incertae sedis</taxon>
        <taxon>Zoopagomycota</taxon>
        <taxon>Kickxellomycotina</taxon>
        <taxon>Kickxellomycetes</taxon>
        <taxon>Kickxellales</taxon>
        <taxon>Kickxellaceae</taxon>
        <taxon>Linderina</taxon>
    </lineage>
</organism>
<comment type="caution">
    <text evidence="1">The sequence shown here is derived from an EMBL/GenBank/DDBJ whole genome shotgun (WGS) entry which is preliminary data.</text>
</comment>
<keyword evidence="2" id="KW-1185">Reference proteome</keyword>
<dbReference type="Proteomes" id="UP001150603">
    <property type="component" value="Unassembled WGS sequence"/>
</dbReference>
<evidence type="ECO:0000313" key="1">
    <source>
        <dbReference type="EMBL" id="KAJ1941025.1"/>
    </source>
</evidence>
<reference evidence="1" key="1">
    <citation type="submission" date="2022-07" db="EMBL/GenBank/DDBJ databases">
        <title>Phylogenomic reconstructions and comparative analyses of Kickxellomycotina fungi.</title>
        <authorList>
            <person name="Reynolds N.K."/>
            <person name="Stajich J.E."/>
            <person name="Barry K."/>
            <person name="Grigoriev I.V."/>
            <person name="Crous P."/>
            <person name="Smith M.E."/>
        </authorList>
    </citation>
    <scope>NUCLEOTIDE SEQUENCE</scope>
    <source>
        <strain evidence="1">NRRL 5244</strain>
    </source>
</reference>
<accession>A0ACC1J7Z8</accession>
<name>A0ACC1J7Z8_9FUNG</name>